<dbReference type="Proteomes" id="UP000566819">
    <property type="component" value="Unassembled WGS sequence"/>
</dbReference>
<dbReference type="AlphaFoldDB" id="A0A8H4W0A0"/>
<gene>
    <name evidence="2" type="ORF">G7Y89_g8778</name>
</gene>
<feature type="domain" description="F-box" evidence="1">
    <location>
        <begin position="17"/>
        <end position="50"/>
    </location>
</feature>
<dbReference type="EMBL" id="JAAMPI010000686">
    <property type="protein sequence ID" value="KAF4629368.1"/>
    <property type="molecule type" value="Genomic_DNA"/>
</dbReference>
<protein>
    <recommendedName>
        <fullName evidence="1">F-box domain-containing protein</fullName>
    </recommendedName>
</protein>
<reference evidence="2 3" key="1">
    <citation type="submission" date="2020-03" db="EMBL/GenBank/DDBJ databases">
        <title>Draft Genome Sequence of Cudoniella acicularis.</title>
        <authorList>
            <person name="Buettner E."/>
            <person name="Kellner H."/>
        </authorList>
    </citation>
    <scope>NUCLEOTIDE SEQUENCE [LARGE SCALE GENOMIC DNA]</scope>
    <source>
        <strain evidence="2 3">DSM 108380</strain>
    </source>
</reference>
<dbReference type="InterPro" id="IPR036047">
    <property type="entry name" value="F-box-like_dom_sf"/>
</dbReference>
<keyword evidence="3" id="KW-1185">Reference proteome</keyword>
<dbReference type="InterPro" id="IPR001810">
    <property type="entry name" value="F-box_dom"/>
</dbReference>
<evidence type="ECO:0000313" key="2">
    <source>
        <dbReference type="EMBL" id="KAF4629368.1"/>
    </source>
</evidence>
<dbReference type="SUPFAM" id="SSF81383">
    <property type="entry name" value="F-box domain"/>
    <property type="match status" value="1"/>
</dbReference>
<sequence>MKSQSTQQDHQAVCYLSEIPVELTSKIFSMLPSTFDVLALAATCRELRQVWVTNVVSIYRMVAPRSMPCERYAHQFLADQAGTSFDLSSICTRDVICMLKNAKVVEKAILQFEFEVVRKVNRTFVLDSLSILEKSSTCISNRKIVDGLSPEELYGLGEKGPRGHPLKFASTERPLFIRSYYQLLNLLTINPLQWQSRLEQMTLNQLHLLHETTRLTTGLGGDPAAPPPRFQDEEFGFASGWDSGKLPKHVVVRRAAWEHINLEYKRVHKKEAKPLAAYGMHEGYRCYYIGFWDHWQRVFREIACDTTYPTDLAF</sequence>
<evidence type="ECO:0000313" key="3">
    <source>
        <dbReference type="Proteomes" id="UP000566819"/>
    </source>
</evidence>
<evidence type="ECO:0000259" key="1">
    <source>
        <dbReference type="Pfam" id="PF12937"/>
    </source>
</evidence>
<name>A0A8H4W0A0_9HELO</name>
<dbReference type="Pfam" id="PF12937">
    <property type="entry name" value="F-box-like"/>
    <property type="match status" value="1"/>
</dbReference>
<dbReference type="CDD" id="cd09917">
    <property type="entry name" value="F-box_SF"/>
    <property type="match status" value="1"/>
</dbReference>
<comment type="caution">
    <text evidence="2">The sequence shown here is derived from an EMBL/GenBank/DDBJ whole genome shotgun (WGS) entry which is preliminary data.</text>
</comment>
<accession>A0A8H4W0A0</accession>
<proteinExistence type="predicted"/>
<dbReference type="OrthoDB" id="5365320at2759"/>
<organism evidence="2 3">
    <name type="scientific">Cudoniella acicularis</name>
    <dbReference type="NCBI Taxonomy" id="354080"/>
    <lineage>
        <taxon>Eukaryota</taxon>
        <taxon>Fungi</taxon>
        <taxon>Dikarya</taxon>
        <taxon>Ascomycota</taxon>
        <taxon>Pezizomycotina</taxon>
        <taxon>Leotiomycetes</taxon>
        <taxon>Helotiales</taxon>
        <taxon>Tricladiaceae</taxon>
        <taxon>Cudoniella</taxon>
    </lineage>
</organism>